<accession>A0A0F9WCG7</accession>
<gene>
    <name evidence="1" type="ORF">LCGC14_0375860</name>
</gene>
<protein>
    <submittedName>
        <fullName evidence="1">Uncharacterized protein</fullName>
    </submittedName>
</protein>
<sequence length="71" mass="8402">METKLRITISHEVNHEYHLENTNNTEKHRDVEVYLDGMFVHSFDNLLSAIGHCLDKTNWDKDIGYVTRNRS</sequence>
<reference evidence="1" key="1">
    <citation type="journal article" date="2015" name="Nature">
        <title>Complex archaea that bridge the gap between prokaryotes and eukaryotes.</title>
        <authorList>
            <person name="Spang A."/>
            <person name="Saw J.H."/>
            <person name="Jorgensen S.L."/>
            <person name="Zaremba-Niedzwiedzka K."/>
            <person name="Martijn J."/>
            <person name="Lind A.E."/>
            <person name="van Eijk R."/>
            <person name="Schleper C."/>
            <person name="Guy L."/>
            <person name="Ettema T.J."/>
        </authorList>
    </citation>
    <scope>NUCLEOTIDE SEQUENCE</scope>
</reference>
<organism evidence="1">
    <name type="scientific">marine sediment metagenome</name>
    <dbReference type="NCBI Taxonomy" id="412755"/>
    <lineage>
        <taxon>unclassified sequences</taxon>
        <taxon>metagenomes</taxon>
        <taxon>ecological metagenomes</taxon>
    </lineage>
</organism>
<dbReference type="EMBL" id="LAZR01000302">
    <property type="protein sequence ID" value="KKN75878.1"/>
    <property type="molecule type" value="Genomic_DNA"/>
</dbReference>
<dbReference type="AlphaFoldDB" id="A0A0F9WCG7"/>
<comment type="caution">
    <text evidence="1">The sequence shown here is derived from an EMBL/GenBank/DDBJ whole genome shotgun (WGS) entry which is preliminary data.</text>
</comment>
<name>A0A0F9WCG7_9ZZZZ</name>
<evidence type="ECO:0000313" key="1">
    <source>
        <dbReference type="EMBL" id="KKN75878.1"/>
    </source>
</evidence>
<proteinExistence type="predicted"/>